<feature type="compositionally biased region" description="Basic and acidic residues" evidence="2">
    <location>
        <begin position="492"/>
        <end position="508"/>
    </location>
</feature>
<dbReference type="OrthoDB" id="2953036at2759"/>
<dbReference type="EMBL" id="JADNRY010000040">
    <property type="protein sequence ID" value="KAF9070488.1"/>
    <property type="molecule type" value="Genomic_DNA"/>
</dbReference>
<feature type="compositionally biased region" description="Polar residues" evidence="2">
    <location>
        <begin position="512"/>
        <end position="522"/>
    </location>
</feature>
<feature type="compositionally biased region" description="Low complexity" evidence="2">
    <location>
        <begin position="25"/>
        <end position="43"/>
    </location>
</feature>
<comment type="caution">
    <text evidence="3">The sequence shown here is derived from an EMBL/GenBank/DDBJ whole genome shotgun (WGS) entry which is preliminary data.</text>
</comment>
<proteinExistence type="predicted"/>
<evidence type="ECO:0000313" key="4">
    <source>
        <dbReference type="Proteomes" id="UP000772434"/>
    </source>
</evidence>
<feature type="coiled-coil region" evidence="1">
    <location>
        <begin position="163"/>
        <end position="211"/>
    </location>
</feature>
<sequence length="561" mass="63489">MQLFGHGTTSSDLRQQKGSETQAVETTAESFSDTESSESGESSLKLSDFAYTVRGGGANPWTFPPHDQDDDDSADSDSFSGVYTSFDDETTDPRTSLYISDSERQRLLSNNLQLIVAELENRYRDDMQAHAVKAQMLRDAQEALTKELTRTFESREHDLLREKAELQTRLDEVSGANATLSAESARLSLEVDNLSHQVQEMQVRITEVEQDYTDILHQVQSLQKTEARSKEDVSCLTVALDNALADAVRLRQELDELNTSASQDHSNLLDANNTLRSRLGDATQELEMERMRSRTAATRSAEETLILTESRDSARSDLEQVCRERDELMNNVYLELERERAETSRLSEEIRSLHQDRDDAYANEKKETQTLSSLHAVEGKEQYISIVQAELATTQRDAELSCTLLTEDISDLEMERNALQVTVTMPEEEARDAQRQKDSDLQALRDEHNALLLRQTDKVRAEMQTAINVLQTSLNAQIDEYSCQLRASERSKEREIGSLRRERDELQRDLGATSTGRDQMSSDIRDLQAQLNESQIKWDESKLDILEESALGGNESELSNI</sequence>
<feature type="region of interest" description="Disordered" evidence="2">
    <location>
        <begin position="57"/>
        <end position="94"/>
    </location>
</feature>
<feature type="coiled-coil region" evidence="1">
    <location>
        <begin position="311"/>
        <end position="356"/>
    </location>
</feature>
<keyword evidence="1" id="KW-0175">Coiled coil</keyword>
<organism evidence="3 4">
    <name type="scientific">Rhodocollybia butyracea</name>
    <dbReference type="NCBI Taxonomy" id="206335"/>
    <lineage>
        <taxon>Eukaryota</taxon>
        <taxon>Fungi</taxon>
        <taxon>Dikarya</taxon>
        <taxon>Basidiomycota</taxon>
        <taxon>Agaricomycotina</taxon>
        <taxon>Agaricomycetes</taxon>
        <taxon>Agaricomycetidae</taxon>
        <taxon>Agaricales</taxon>
        <taxon>Marasmiineae</taxon>
        <taxon>Omphalotaceae</taxon>
        <taxon>Rhodocollybia</taxon>
    </lineage>
</organism>
<accession>A0A9P5U9Y5</accession>
<gene>
    <name evidence="3" type="ORF">BDP27DRAFT_1362571</name>
</gene>
<evidence type="ECO:0000313" key="3">
    <source>
        <dbReference type="EMBL" id="KAF9070488.1"/>
    </source>
</evidence>
<reference evidence="3" key="1">
    <citation type="submission" date="2020-11" db="EMBL/GenBank/DDBJ databases">
        <authorList>
            <consortium name="DOE Joint Genome Institute"/>
            <person name="Ahrendt S."/>
            <person name="Riley R."/>
            <person name="Andreopoulos W."/>
            <person name="Labutti K."/>
            <person name="Pangilinan J."/>
            <person name="Ruiz-Duenas F.J."/>
            <person name="Barrasa J.M."/>
            <person name="Sanchez-Garcia M."/>
            <person name="Camarero S."/>
            <person name="Miyauchi S."/>
            <person name="Serrano A."/>
            <person name="Linde D."/>
            <person name="Babiker R."/>
            <person name="Drula E."/>
            <person name="Ayuso-Fernandez I."/>
            <person name="Pacheco R."/>
            <person name="Padilla G."/>
            <person name="Ferreira P."/>
            <person name="Barriuso J."/>
            <person name="Kellner H."/>
            <person name="Castanera R."/>
            <person name="Alfaro M."/>
            <person name="Ramirez L."/>
            <person name="Pisabarro A.G."/>
            <person name="Kuo A."/>
            <person name="Tritt A."/>
            <person name="Lipzen A."/>
            <person name="He G."/>
            <person name="Yan M."/>
            <person name="Ng V."/>
            <person name="Cullen D."/>
            <person name="Martin F."/>
            <person name="Rosso M.-N."/>
            <person name="Henrissat B."/>
            <person name="Hibbett D."/>
            <person name="Martinez A.T."/>
            <person name="Grigoriev I.V."/>
        </authorList>
    </citation>
    <scope>NUCLEOTIDE SEQUENCE</scope>
    <source>
        <strain evidence="3">AH 40177</strain>
    </source>
</reference>
<feature type="compositionally biased region" description="Polar residues" evidence="2">
    <location>
        <begin position="7"/>
        <end position="24"/>
    </location>
</feature>
<name>A0A9P5U9Y5_9AGAR</name>
<protein>
    <submittedName>
        <fullName evidence="3">Uncharacterized protein</fullName>
    </submittedName>
</protein>
<keyword evidence="4" id="KW-1185">Reference proteome</keyword>
<feature type="region of interest" description="Disordered" evidence="2">
    <location>
        <begin position="492"/>
        <end position="522"/>
    </location>
</feature>
<dbReference type="AlphaFoldDB" id="A0A9P5U9Y5"/>
<feature type="region of interest" description="Disordered" evidence="2">
    <location>
        <begin position="1"/>
        <end position="44"/>
    </location>
</feature>
<dbReference type="Proteomes" id="UP000772434">
    <property type="component" value="Unassembled WGS sequence"/>
</dbReference>
<evidence type="ECO:0000256" key="1">
    <source>
        <dbReference type="SAM" id="Coils"/>
    </source>
</evidence>
<evidence type="ECO:0000256" key="2">
    <source>
        <dbReference type="SAM" id="MobiDB-lite"/>
    </source>
</evidence>